<evidence type="ECO:0000313" key="2">
    <source>
        <dbReference type="Proteomes" id="UP000063063"/>
    </source>
</evidence>
<dbReference type="VEuPathDB" id="TriTrypDB:LPMP_151460"/>
<dbReference type="EMBL" id="CP009384">
    <property type="protein sequence ID" value="AIN96868.1"/>
    <property type="molecule type" value="Genomic_DNA"/>
</dbReference>
<dbReference type="OrthoDB" id="271843at2759"/>
<dbReference type="KEGG" id="lpan:LPMP_151460"/>
<evidence type="ECO:0000313" key="1">
    <source>
        <dbReference type="EMBL" id="AIN96868.1"/>
    </source>
</evidence>
<accession>A0A088RLQ7</accession>
<gene>
    <name evidence="1" type="ORF">LPMP_151460</name>
</gene>
<protein>
    <submittedName>
        <fullName evidence="1">Uncharacterized protein</fullName>
    </submittedName>
</protein>
<dbReference type="eggNOG" id="ENOG502S32B">
    <property type="taxonomic scope" value="Eukaryota"/>
</dbReference>
<sequence length="407" mass="46324">MLLESIHHSACVTVALFPEHIAIELPASQLSPACIPLHCAIFSFLVSLLHLPMSSVPIVTSTCFSLGALSYLCAPLTLDSEAERTRSTRTSLEAEVLRIRGSLSSLSFPFVLFLLVMRVSPNSLSDTASRLEQDRERDFFRLLYIVDRARRFLSVPVTNVDWRLTCDCLDDMNHRYADTDFLLGFTGGYVLRNRAGRTLLSRFWFSTYLGLVFYDWELRRVTRAPALEYWNSICTVDTEVGRIARVLHTPARFYEAAPISNTFSGVPPPLSRGSSSSSTPTLYGTSMRDWLSRYASDTMSSVLLMTLCSYLFAGSSWRHRTGDNVEVTALVINNRFFHWKVFESCQVQRNETTEYNISLKWFPSFAASDSLRRSFQCRDLILERSTLGARLWYRTHFSLLRCLGLDP</sequence>
<dbReference type="Proteomes" id="UP000063063">
    <property type="component" value="Chromosome 15"/>
</dbReference>
<dbReference type="RefSeq" id="XP_010697521.1">
    <property type="nucleotide sequence ID" value="XM_010699219.1"/>
</dbReference>
<name>A0A088RLQ7_LEIPA</name>
<proteinExistence type="predicted"/>
<dbReference type="GeneID" id="22573566"/>
<organism evidence="1 2">
    <name type="scientific">Leishmania panamensis</name>
    <dbReference type="NCBI Taxonomy" id="5679"/>
    <lineage>
        <taxon>Eukaryota</taxon>
        <taxon>Discoba</taxon>
        <taxon>Euglenozoa</taxon>
        <taxon>Kinetoplastea</taxon>
        <taxon>Metakinetoplastina</taxon>
        <taxon>Trypanosomatida</taxon>
        <taxon>Trypanosomatidae</taxon>
        <taxon>Leishmaniinae</taxon>
        <taxon>Leishmania</taxon>
        <taxon>Leishmania guyanensis species complex</taxon>
    </lineage>
</organism>
<dbReference type="AlphaFoldDB" id="A0A088RLQ7"/>
<keyword evidence="2" id="KW-1185">Reference proteome</keyword>
<dbReference type="VEuPathDB" id="TriTrypDB:LPAL13_150020500"/>
<reference evidence="1 2" key="1">
    <citation type="journal article" date="2015" name="Sci. Rep.">
        <title>The genome of Leishmania panamensis: insights into genomics of the L. (Viannia) subgenus.</title>
        <authorList>
            <person name="Llanes A."/>
            <person name="Restrepo C.M."/>
            <person name="Vecchio G.D."/>
            <person name="Anguizola F.J."/>
            <person name="Lleonart R."/>
        </authorList>
    </citation>
    <scope>NUCLEOTIDE SEQUENCE [LARGE SCALE GENOMIC DNA]</scope>
    <source>
        <strain evidence="1 2">MHOM/PA/94/PSC-1</strain>
    </source>
</reference>